<evidence type="ECO:0000256" key="3">
    <source>
        <dbReference type="ARBA" id="ARBA00022676"/>
    </source>
</evidence>
<keyword evidence="6 10" id="KW-0735">Signal-anchor</keyword>
<sequence>MNSSDTHPLKCCLAFLVLAGVSAIQWLYLIGFFTRSSIRSSPRVYYNKTNSVDNTQYRAGVQISEQELLRRVNKLSFKVKPPSKLQLDDPYFSPSPLKLEGYNNSVLKQPKFVCGSSHSVHMILPSSPNDTETRNAIRETWGSVAQSLTWPGKALSMSIRLTFVLGVTGKERDLTEKFDRRTKAFSLKKGSAKDKETRRKYDAQTNDILQFDMIDSYQNLTRKILLAMEWVLSSCEDVQYIMKVDQDIFANLPLLLSFLKHHGKKNSIYGHIYDGGYVRREGRWATSKLAYPLDKYPVYAAGTAYVLSRSAAETVLNLCPYFPYVPIEDAFITGILASVGSVDRIHVAGFTHSEDPKPLPCVFVNDKNYFGNRMTEFDLRRIWRRHIDRGRDDNC</sequence>
<dbReference type="GO" id="GO:0016758">
    <property type="term" value="F:hexosyltransferase activity"/>
    <property type="evidence" value="ECO:0007669"/>
    <property type="project" value="InterPro"/>
</dbReference>
<organism evidence="11 12">
    <name type="scientific">Elysia marginata</name>
    <dbReference type="NCBI Taxonomy" id="1093978"/>
    <lineage>
        <taxon>Eukaryota</taxon>
        <taxon>Metazoa</taxon>
        <taxon>Spiralia</taxon>
        <taxon>Lophotrochozoa</taxon>
        <taxon>Mollusca</taxon>
        <taxon>Gastropoda</taxon>
        <taxon>Heterobranchia</taxon>
        <taxon>Euthyneura</taxon>
        <taxon>Panpulmonata</taxon>
        <taxon>Sacoglossa</taxon>
        <taxon>Placobranchoidea</taxon>
        <taxon>Plakobranchidae</taxon>
        <taxon>Elysia</taxon>
    </lineage>
</organism>
<keyword evidence="7 10" id="KW-1133">Transmembrane helix</keyword>
<protein>
    <recommendedName>
        <fullName evidence="10">Hexosyltransferase</fullName>
        <ecNumber evidence="10">2.4.1.-</ecNumber>
    </recommendedName>
</protein>
<name>A0AAV4HCP7_9GAST</name>
<comment type="caution">
    <text evidence="11">The sequence shown here is derived from an EMBL/GenBank/DDBJ whole genome shotgun (WGS) entry which is preliminary data.</text>
</comment>
<keyword evidence="5 10" id="KW-0812">Transmembrane</keyword>
<dbReference type="AlphaFoldDB" id="A0AAV4HCP7"/>
<dbReference type="Pfam" id="PF01762">
    <property type="entry name" value="Galactosyl_T"/>
    <property type="match status" value="1"/>
</dbReference>
<comment type="similarity">
    <text evidence="2 10">Belongs to the glycosyltransferase 31 family.</text>
</comment>
<comment type="subcellular location">
    <subcellularLocation>
        <location evidence="1 10">Golgi apparatus membrane</location>
        <topology evidence="1 10">Single-pass type II membrane protein</topology>
    </subcellularLocation>
</comment>
<evidence type="ECO:0000256" key="10">
    <source>
        <dbReference type="RuleBase" id="RU363063"/>
    </source>
</evidence>
<evidence type="ECO:0000256" key="9">
    <source>
        <dbReference type="ARBA" id="ARBA00023136"/>
    </source>
</evidence>
<evidence type="ECO:0000313" key="11">
    <source>
        <dbReference type="EMBL" id="GFR95937.1"/>
    </source>
</evidence>
<keyword evidence="8 10" id="KW-0333">Golgi apparatus</keyword>
<dbReference type="GO" id="GO:0000139">
    <property type="term" value="C:Golgi membrane"/>
    <property type="evidence" value="ECO:0007669"/>
    <property type="project" value="UniProtKB-SubCell"/>
</dbReference>
<evidence type="ECO:0000256" key="1">
    <source>
        <dbReference type="ARBA" id="ARBA00004323"/>
    </source>
</evidence>
<dbReference type="Gene3D" id="3.90.550.50">
    <property type="match status" value="1"/>
</dbReference>
<dbReference type="EC" id="2.4.1.-" evidence="10"/>
<dbReference type="GO" id="GO:0006493">
    <property type="term" value="P:protein O-linked glycosylation"/>
    <property type="evidence" value="ECO:0007669"/>
    <property type="project" value="TreeGrafter"/>
</dbReference>
<dbReference type="EMBL" id="BMAT01001948">
    <property type="protein sequence ID" value="GFR95937.1"/>
    <property type="molecule type" value="Genomic_DNA"/>
</dbReference>
<evidence type="ECO:0000256" key="8">
    <source>
        <dbReference type="ARBA" id="ARBA00023034"/>
    </source>
</evidence>
<dbReference type="Proteomes" id="UP000762676">
    <property type="component" value="Unassembled WGS sequence"/>
</dbReference>
<dbReference type="InterPro" id="IPR002659">
    <property type="entry name" value="Glyco_trans_31"/>
</dbReference>
<gene>
    <name evidence="11" type="ORF">ElyMa_000955700</name>
</gene>
<dbReference type="PANTHER" id="PTHR11214:SF378">
    <property type="entry name" value="BETA-1,3-GALACTOSYLTRANSFERASE 4"/>
    <property type="match status" value="1"/>
</dbReference>
<keyword evidence="4" id="KW-0808">Transferase</keyword>
<evidence type="ECO:0000256" key="6">
    <source>
        <dbReference type="ARBA" id="ARBA00022968"/>
    </source>
</evidence>
<evidence type="ECO:0000256" key="2">
    <source>
        <dbReference type="ARBA" id="ARBA00008661"/>
    </source>
</evidence>
<reference evidence="11 12" key="1">
    <citation type="journal article" date="2021" name="Elife">
        <title>Chloroplast acquisition without the gene transfer in kleptoplastic sea slugs, Plakobranchus ocellatus.</title>
        <authorList>
            <person name="Maeda T."/>
            <person name="Takahashi S."/>
            <person name="Yoshida T."/>
            <person name="Shimamura S."/>
            <person name="Takaki Y."/>
            <person name="Nagai Y."/>
            <person name="Toyoda A."/>
            <person name="Suzuki Y."/>
            <person name="Arimoto A."/>
            <person name="Ishii H."/>
            <person name="Satoh N."/>
            <person name="Nishiyama T."/>
            <person name="Hasebe M."/>
            <person name="Maruyama T."/>
            <person name="Minagawa J."/>
            <person name="Obokata J."/>
            <person name="Shigenobu S."/>
        </authorList>
    </citation>
    <scope>NUCLEOTIDE SEQUENCE [LARGE SCALE GENOMIC DNA]</scope>
</reference>
<keyword evidence="3 10" id="KW-0328">Glycosyltransferase</keyword>
<proteinExistence type="inferred from homology"/>
<keyword evidence="12" id="KW-1185">Reference proteome</keyword>
<evidence type="ECO:0000313" key="12">
    <source>
        <dbReference type="Proteomes" id="UP000762676"/>
    </source>
</evidence>
<dbReference type="PANTHER" id="PTHR11214">
    <property type="entry name" value="BETA-1,3-N-ACETYLGLUCOSAMINYLTRANSFERASE"/>
    <property type="match status" value="1"/>
</dbReference>
<evidence type="ECO:0000256" key="7">
    <source>
        <dbReference type="ARBA" id="ARBA00022989"/>
    </source>
</evidence>
<keyword evidence="9 10" id="KW-0472">Membrane</keyword>
<feature type="transmembrane region" description="Helical" evidence="10">
    <location>
        <begin position="12"/>
        <end position="33"/>
    </location>
</feature>
<evidence type="ECO:0000256" key="5">
    <source>
        <dbReference type="ARBA" id="ARBA00022692"/>
    </source>
</evidence>
<evidence type="ECO:0000256" key="4">
    <source>
        <dbReference type="ARBA" id="ARBA00022679"/>
    </source>
</evidence>
<accession>A0AAV4HCP7</accession>